<name>A0ABR2K2H0_9EUKA</name>
<gene>
    <name evidence="2" type="ORF">M9Y10_044261</name>
</gene>
<evidence type="ECO:0000256" key="1">
    <source>
        <dbReference type="SAM" id="MobiDB-lite"/>
    </source>
</evidence>
<evidence type="ECO:0008006" key="4">
    <source>
        <dbReference type="Google" id="ProtNLM"/>
    </source>
</evidence>
<keyword evidence="3" id="KW-1185">Reference proteome</keyword>
<evidence type="ECO:0000313" key="2">
    <source>
        <dbReference type="EMBL" id="KAK8885132.1"/>
    </source>
</evidence>
<reference evidence="2 3" key="1">
    <citation type="submission" date="2024-04" db="EMBL/GenBank/DDBJ databases">
        <title>Tritrichomonas musculus Genome.</title>
        <authorList>
            <person name="Alves-Ferreira E."/>
            <person name="Grigg M."/>
            <person name="Lorenzi H."/>
            <person name="Galac M."/>
        </authorList>
    </citation>
    <scope>NUCLEOTIDE SEQUENCE [LARGE SCALE GENOMIC DNA]</scope>
    <source>
        <strain evidence="2 3">EAF2021</strain>
    </source>
</reference>
<comment type="caution">
    <text evidence="2">The sequence shown here is derived from an EMBL/GenBank/DDBJ whole genome shotgun (WGS) entry which is preliminary data.</text>
</comment>
<proteinExistence type="predicted"/>
<accession>A0ABR2K2H0</accession>
<organism evidence="2 3">
    <name type="scientific">Tritrichomonas musculus</name>
    <dbReference type="NCBI Taxonomy" id="1915356"/>
    <lineage>
        <taxon>Eukaryota</taxon>
        <taxon>Metamonada</taxon>
        <taxon>Parabasalia</taxon>
        <taxon>Tritrichomonadida</taxon>
        <taxon>Tritrichomonadidae</taxon>
        <taxon>Tritrichomonas</taxon>
    </lineage>
</organism>
<protein>
    <recommendedName>
        <fullName evidence="4">Nuclear pore complex protein</fullName>
    </recommendedName>
</protein>
<dbReference type="EMBL" id="JAPFFF010000008">
    <property type="protein sequence ID" value="KAK8885132.1"/>
    <property type="molecule type" value="Genomic_DNA"/>
</dbReference>
<evidence type="ECO:0000313" key="3">
    <source>
        <dbReference type="Proteomes" id="UP001470230"/>
    </source>
</evidence>
<dbReference type="Proteomes" id="UP001470230">
    <property type="component" value="Unassembled WGS sequence"/>
</dbReference>
<sequence>MDESKDQFSTFLDGILRSAEGLEQGRKNDSFSLIELDQISNFFSRISSKYEKSDDGCILLAQQGIDTEDTDRLLKSIGKQNEKKETEKNENAKNSNHDENVCSTYRLTNAIELCELKFLTEIDHNWNLIKSTIKFERWSNSIFSKDPSIRIWQARDAESFANAMWQAMYQNSEIFIPTLAIMVAWKDYYFKYDYKFNAKNKIVDYITALDYITKSAKIGNEEFNFQDPNVNSNLKKPSLNILEWLNINAKLYLEHQYRFNTFVLSNYCDPKLIEQNKFIMEFQNDESFLSNIDEKKIKELRDKYHLISDPSNIWQSIWDLIQSGLSNLITKDLIKKNNNVLNALISMLKYQKGDKSHQVEPIINKSHQEDPLINKCITYASSREDVIFNMKELYKTEDLYSILFYQIINNLKAIENRQDTEANILKDLANNDELLNSIIIDFPDPLEFPIVDIILLKFERFISDIIDLCLSQQSKSDDNKEFFARLPVIAAHFALMFYNVGYFDNPYLKVIIDDLISILPLPKYAPVALGYIVLSRGKGNEQDVIDFLLSLDANEITLKEEMYEFAKENESRFINIQNLLKKLKNDEQYKYEASTIKILTLFEDYENSINFFINCINDGAVDDNFKIQAINDNLNSYDLKDISIFLEISPILIQKSIIQRDDMEIDEYDDTLIDTSIRCVLHALSSSDAFNVTDRIMMLKNAKMLVEYINQVQSKKNAHFTYDFFDSVEPMIKIAEVITAFETGRSDKAMDIAFQTEVLPFNSHDLEKALRLLRGPGLNQSSAIGTAVENIVIYLSKTIFQYGNNTSSLKSIIEFCKYLSLRESVLENIIQIRIRLSLL</sequence>
<feature type="region of interest" description="Disordered" evidence="1">
    <location>
        <begin position="77"/>
        <end position="96"/>
    </location>
</feature>